<reference evidence="19" key="1">
    <citation type="submission" date="2025-08" db="UniProtKB">
        <authorList>
            <consortium name="Ensembl"/>
        </authorList>
    </citation>
    <scope>IDENTIFICATION</scope>
</reference>
<organism evidence="19 20">
    <name type="scientific">Serinus canaria</name>
    <name type="common">Island canary</name>
    <name type="synonym">Fringilla canaria</name>
    <dbReference type="NCBI Taxonomy" id="9135"/>
    <lineage>
        <taxon>Eukaryota</taxon>
        <taxon>Metazoa</taxon>
        <taxon>Chordata</taxon>
        <taxon>Craniata</taxon>
        <taxon>Vertebrata</taxon>
        <taxon>Euteleostomi</taxon>
        <taxon>Archelosauria</taxon>
        <taxon>Archosauria</taxon>
        <taxon>Dinosauria</taxon>
        <taxon>Saurischia</taxon>
        <taxon>Theropoda</taxon>
        <taxon>Coelurosauria</taxon>
        <taxon>Aves</taxon>
        <taxon>Neognathae</taxon>
        <taxon>Neoaves</taxon>
        <taxon>Telluraves</taxon>
        <taxon>Australaves</taxon>
        <taxon>Passeriformes</taxon>
        <taxon>Passeroidea</taxon>
        <taxon>Fringillidae</taxon>
        <taxon>Carduelinae</taxon>
        <taxon>Serinus</taxon>
    </lineage>
</organism>
<dbReference type="Pfam" id="PF18403">
    <property type="entry name" value="Thioredoxin_15"/>
    <property type="match status" value="1"/>
</dbReference>
<feature type="domain" description="UDP-glucose:glycoprotein glucosyltransferase thioredoxin-like" evidence="17">
    <location>
        <begin position="713"/>
        <end position="936"/>
    </location>
</feature>
<evidence type="ECO:0000256" key="3">
    <source>
        <dbReference type="ARBA" id="ARBA00004922"/>
    </source>
</evidence>
<evidence type="ECO:0000256" key="1">
    <source>
        <dbReference type="ARBA" id="ARBA00001913"/>
    </source>
</evidence>
<dbReference type="Ensembl" id="ENSSCAT00000024709.1">
    <property type="protein sequence ID" value="ENSSCAP00000022170.1"/>
    <property type="gene ID" value="ENSSCAG00000015940.1"/>
</dbReference>
<keyword evidence="20" id="KW-1185">Reference proteome</keyword>
<comment type="similarity">
    <text evidence="4">Belongs to the glycosyltransferase 8 family.</text>
</comment>
<feature type="domain" description="Glucosyltransferase 24 catalytic" evidence="18">
    <location>
        <begin position="1235"/>
        <end position="1502"/>
    </location>
</feature>
<dbReference type="FunFam" id="3.90.550.10:FF:000004">
    <property type="entry name" value="UDP-glucose glycoprotein glucosyltransferase 1"/>
    <property type="match status" value="1"/>
</dbReference>
<evidence type="ECO:0000259" key="14">
    <source>
        <dbReference type="Pfam" id="PF18400"/>
    </source>
</evidence>
<evidence type="ECO:0000256" key="10">
    <source>
        <dbReference type="ARBA" id="ARBA00045874"/>
    </source>
</evidence>
<dbReference type="SUPFAM" id="SSF53448">
    <property type="entry name" value="Nucleotide-diphospho-sugar transferases"/>
    <property type="match status" value="1"/>
</dbReference>
<evidence type="ECO:0000256" key="2">
    <source>
        <dbReference type="ARBA" id="ARBA00004319"/>
    </source>
</evidence>
<keyword evidence="7 13" id="KW-0732">Signal</keyword>
<dbReference type="GO" id="GO:0005788">
    <property type="term" value="C:endoplasmic reticulum lumen"/>
    <property type="evidence" value="ECO:0007669"/>
    <property type="project" value="UniProtKB-SubCell"/>
</dbReference>
<dbReference type="GeneID" id="103812607"/>
<comment type="function">
    <text evidence="10">Recognizes glycoproteins with minor folding defects. Reglucosylates single N-glycans near the misfolded part of the protein, thus providing quality control for protein folding in the endoplasmic reticulum. Reglucosylated proteins are recognized by calreticulin for recycling to the endoplasmic reticulum and refolding or degradation.</text>
</comment>
<dbReference type="Pfam" id="PF18402">
    <property type="entry name" value="Thioredoxin_14"/>
    <property type="match status" value="1"/>
</dbReference>
<dbReference type="Pfam" id="PF18404">
    <property type="entry name" value="Glyco_transf_24"/>
    <property type="match status" value="1"/>
</dbReference>
<dbReference type="InterPro" id="IPR040525">
    <property type="entry name" value="UGGT_TRXL_4"/>
</dbReference>
<sequence>MAGWASLLPPALLLALLSARLCPCGTVPASSSQPVTARLAAKWPATPLLLEASEFIAEDGNEKFWQFLETVRELTVYKKGDSEYSYYNLILKKAGQFLSNLQINLLKFALSIRAYSPTVQMFQQIAADEPPPEGCSAFVVIHEKHTCKTNEIKKLLKKATKRPRPYLFKGDHKFPTLKEDGPVVILYAEMGTRDFVKFHKILSEKAQKEEIVYVLRHYIQKPNSRKMYLSGYGVELAIKSTEYKAVDDMQVKGANETKEEEDEEEEEESDVQGFLFGKLKQMYPDLKSNLMEFKKHLIETTNSMEPLKVWEMQDLSFQAAARIMSTPVYDALKVMKDIAQNFPIRARSLTRIPVDKKMQNEIEENQKHFHETLGIQPGEARLFLNGLHIDLDFQDPFSILETLKLEGKVMHGLHELGIKGETLSKFMRLHVHPTDNNYALDIRHSSIIWINNIEQDPSYSTWPASYQELLKHSFPGFLHEIRRNLYNLVLFVDPVQEDTGDYMNLAELFYHHDVPLRIGIVFILSTKEEIDGNEDAGVALWRTFNYIAEESDTSQAFMSIITIYREVKDGSVLTVDDVKHVLRSEYPHADVQSILGVHSEYDEGRKAGVTFYKKSGLGPLPQALFNGVPFPREEMDATELETHILQRIFDATGFFQRAVFMGLLDDGVNAVDFLMDQNNVVSRINPSILGAERRYIHFRSTSVPFHVEDFSTFSFLDSQDKSAVISDNMKYLTKKDEDALYAVTVWIVADFDKPAGRRLLSDALKSLKTSSHTRVGILNNPSSKIKEENTAIARGILAAFLTQNNSNLRSFLSKLSKEETAKSLAAGTKIVKFIIPGMDGDTFEKKYNTLGLDLIKTQQMFCQEVLKLLPGQMAVISNGRVLGPLDENEFYAEDFNLLEKITYSTSAEKIKAIVKEMGNSSKSGSDLIMKIDALLSSLPKTEMRQDVELLKEHHSVIKVEPQENDPFYDVVAIVDPLTREAQKMTHLLIVLKDIINMKLRLFLNCRSKLSEVPLKSFYRFVLEPELTYGINKNLPSEPVAKFLELPESPLLTLNMITPESWLVEAVNSSCDLDNIHLQEIKGAVIAEYELEYILLEGHCFDVTTEQPPRGLQFTLGTKKNPVMVDTIVMANLGYFQLKANPGAWTLRLRKGRSEEIYQVFSHEGTDSVADLTDVIVVLNNFRSKIIKVQVQKKPDKVNEELLTDGTSGKKGKVESVARFSEEIPTDEKEKKSDILNIFSVASGHLYERFLRIMMLSVLRHTKTPVKFWFLKNYLSPTFKDIIPHMAKKYGFKYELVQYKWPRWLYQQTEKQRIIWGYKILFLDVLFPLAVDKIIFVDADQIVRSDLKELRDLDLNGAPYGYTPFCDSRREMDGYRFWKSGYWASHLGKRKYHISALYVVDLKKFRKIAAGDRLRGQYQALSQDPNSLSNLDQDLPNNMIHQVAIKSLPQEWLWCETWCDDKSKKKAKTIDLCNNPQTKEPKLKAAARIVPEWVDYDSEIRNLIQQIEREKKNLTLFQKGLKHDEL</sequence>
<keyword evidence="9" id="KW-0325">Glycoprotein</keyword>
<comment type="cofactor">
    <cofactor evidence="1">
        <name>Ca(2+)</name>
        <dbReference type="ChEBI" id="CHEBI:29108"/>
    </cofactor>
</comment>
<evidence type="ECO:0000259" key="15">
    <source>
        <dbReference type="Pfam" id="PF18401"/>
    </source>
</evidence>
<keyword evidence="5" id="KW-0328">Glycosyltransferase</keyword>
<dbReference type="Proteomes" id="UP000694409">
    <property type="component" value="Unassembled WGS sequence"/>
</dbReference>
<feature type="chain" id="PRO_5034321350" description="UDP-glucose ceramide glucosyltransferase-like 1" evidence="13">
    <location>
        <begin position="20"/>
        <end position="1525"/>
    </location>
</feature>
<dbReference type="GO" id="GO:0003980">
    <property type="term" value="F:UDP-glucose:glycoprotein glucosyltransferase activity"/>
    <property type="evidence" value="ECO:0007669"/>
    <property type="project" value="InterPro"/>
</dbReference>
<proteinExistence type="inferred from homology"/>
<evidence type="ECO:0000256" key="8">
    <source>
        <dbReference type="ARBA" id="ARBA00022824"/>
    </source>
</evidence>
<feature type="domain" description="UGGT thioredoxin-like" evidence="16">
    <location>
        <begin position="441"/>
        <end position="688"/>
    </location>
</feature>
<accession>A0A8C9UI10</accession>
<dbReference type="PANTHER" id="PTHR11226:SF1">
    <property type="entry name" value="UDP-GLUCOSE:GLYCOPROTEIN GLUCOSYLTRANSFERASE 2"/>
    <property type="match status" value="1"/>
</dbReference>
<dbReference type="GO" id="GO:0032991">
    <property type="term" value="C:protein-containing complex"/>
    <property type="evidence" value="ECO:0007669"/>
    <property type="project" value="Ensembl"/>
</dbReference>
<feature type="signal peptide" evidence="13">
    <location>
        <begin position="1"/>
        <end position="19"/>
    </location>
</feature>
<evidence type="ECO:0000259" key="16">
    <source>
        <dbReference type="Pfam" id="PF18402"/>
    </source>
</evidence>
<dbReference type="InterPro" id="IPR029044">
    <property type="entry name" value="Nucleotide-diphossugar_trans"/>
</dbReference>
<evidence type="ECO:0000256" key="12">
    <source>
        <dbReference type="ARBA" id="ARBA00081614"/>
    </source>
</evidence>
<dbReference type="RefSeq" id="XP_009083928.2">
    <property type="nucleotide sequence ID" value="XM_009085680.4"/>
</dbReference>
<dbReference type="CDD" id="cd06432">
    <property type="entry name" value="GT8_HUGT1_C_like"/>
    <property type="match status" value="1"/>
</dbReference>
<dbReference type="GeneTree" id="ENSGT00390000004600"/>
<dbReference type="InterPro" id="IPR040693">
    <property type="entry name" value="UGGT_TRXL_1"/>
</dbReference>
<dbReference type="PANTHER" id="PTHR11226">
    <property type="entry name" value="UDP-GLUCOSE GLYCOPROTEIN:GLUCOSYLTRANSFERASE"/>
    <property type="match status" value="1"/>
</dbReference>
<dbReference type="KEGG" id="scan:103812607"/>
<dbReference type="GO" id="GO:0051082">
    <property type="term" value="F:unfolded protein binding"/>
    <property type="evidence" value="ECO:0007669"/>
    <property type="project" value="TreeGrafter"/>
</dbReference>
<dbReference type="GO" id="GO:0018279">
    <property type="term" value="P:protein N-linked glycosylation via asparagine"/>
    <property type="evidence" value="ECO:0007669"/>
    <property type="project" value="TreeGrafter"/>
</dbReference>
<gene>
    <name evidence="19" type="primary">UGGT2</name>
</gene>
<reference evidence="19" key="2">
    <citation type="submission" date="2025-09" db="UniProtKB">
        <authorList>
            <consortium name="Ensembl"/>
        </authorList>
    </citation>
    <scope>IDENTIFICATION</scope>
</reference>
<feature type="domain" description="UGGT thioredoxin-like" evidence="14">
    <location>
        <begin position="45"/>
        <end position="226"/>
    </location>
</feature>
<dbReference type="Gene3D" id="3.90.550.10">
    <property type="entry name" value="Spore Coat Polysaccharide Biosynthesis Protein SpsA, Chain A"/>
    <property type="match status" value="1"/>
</dbReference>
<comment type="subcellular location">
    <subcellularLocation>
        <location evidence="2">Endoplasmic reticulum lumen</location>
    </subcellularLocation>
</comment>
<evidence type="ECO:0000256" key="4">
    <source>
        <dbReference type="ARBA" id="ARBA00006351"/>
    </source>
</evidence>
<comment type="pathway">
    <text evidence="3">Protein modification; protein glycosylation.</text>
</comment>
<comment type="catalytic activity">
    <reaction evidence="11">
        <text>N(4)-(alpha-D-Man-(1-&gt;2)-alpha-D-Man-(1-&gt;2)-alpha-D-Man-(1-&gt;3)-[alpha-D-Man-(1-&gt;2)-alpha-D-Man-(1-&gt;3)-[alpha-D-Man-(1-&gt;2)-alpha-D-Man-(1-&gt;6)]-alpha-D-Man-(1-&gt;6)]-beta-D-Man-(1-&gt;4)-beta-D-GlcNAc-(1-&gt;4)-beta-D-GlcNAc)-L-asparaginyl-[protein] (N-glucan mannose isomer 9A1,2,3B1,2,3) + UDP-alpha-D-glucose = N(4)-(alpha-D-Glc-(1-&gt;3)-alpha-D-Man-(1-&gt;2)-alpha-D-Man-(1-&gt;2)-alpha-D-Man-(1-&gt;3)-[alpha-D-Man-(1-&gt;2)-alpha-D-Man-(1-&gt;3)-[alpha-D-Man-(1-&gt;2)-alpha-D-Man-(1-&gt;6)]-alpha-D-Man-(1-&gt;6)]-beta-D-Man-(1-&gt;4)-beta-D-GlcNAc-(1-&gt;4)-beta-D-GlcNAc)-L-asparaginyl-[protein] + UDP + H(+)</text>
        <dbReference type="Rhea" id="RHEA:61304"/>
        <dbReference type="Rhea" id="RHEA-COMP:14356"/>
        <dbReference type="Rhea" id="RHEA-COMP:14357"/>
        <dbReference type="ChEBI" id="CHEBI:15378"/>
        <dbReference type="ChEBI" id="CHEBI:58223"/>
        <dbReference type="ChEBI" id="CHEBI:58885"/>
        <dbReference type="ChEBI" id="CHEBI:59080"/>
        <dbReference type="ChEBI" id="CHEBI:139493"/>
    </reaction>
</comment>
<evidence type="ECO:0000256" key="6">
    <source>
        <dbReference type="ARBA" id="ARBA00022679"/>
    </source>
</evidence>
<dbReference type="Pfam" id="PF18401">
    <property type="entry name" value="Thioredoxin_13"/>
    <property type="match status" value="1"/>
</dbReference>
<dbReference type="OrthoDB" id="27683at2759"/>
<evidence type="ECO:0000256" key="7">
    <source>
        <dbReference type="ARBA" id="ARBA00022729"/>
    </source>
</evidence>
<keyword evidence="6" id="KW-0808">Transferase</keyword>
<evidence type="ECO:0000256" key="9">
    <source>
        <dbReference type="ARBA" id="ARBA00023180"/>
    </source>
</evidence>
<evidence type="ECO:0000256" key="11">
    <source>
        <dbReference type="ARBA" id="ARBA00048456"/>
    </source>
</evidence>
<dbReference type="Pfam" id="PF06427">
    <property type="entry name" value="UDP-g_GGTase"/>
    <property type="match status" value="1"/>
</dbReference>
<evidence type="ECO:0000256" key="13">
    <source>
        <dbReference type="SAM" id="SignalP"/>
    </source>
</evidence>
<dbReference type="CTD" id="55757"/>
<dbReference type="InterPro" id="IPR009448">
    <property type="entry name" value="UDP-g_GGtrans"/>
</dbReference>
<dbReference type="GO" id="GO:0036503">
    <property type="term" value="P:ERAD pathway"/>
    <property type="evidence" value="ECO:0007669"/>
    <property type="project" value="TreeGrafter"/>
</dbReference>
<dbReference type="InterPro" id="IPR040694">
    <property type="entry name" value="UGGT_TRXL_2"/>
</dbReference>
<dbReference type="Pfam" id="PF18400">
    <property type="entry name" value="Thioredoxin_12"/>
    <property type="match status" value="1"/>
</dbReference>
<name>A0A8C9UI10_SERCA</name>
<dbReference type="UniPathway" id="UPA00378"/>
<evidence type="ECO:0000259" key="18">
    <source>
        <dbReference type="Pfam" id="PF18404"/>
    </source>
</evidence>
<dbReference type="InterPro" id="IPR040497">
    <property type="entry name" value="Glyco_transf_24"/>
</dbReference>
<feature type="domain" description="UGGT thioredoxin-like" evidence="15">
    <location>
        <begin position="301"/>
        <end position="429"/>
    </location>
</feature>
<dbReference type="InterPro" id="IPR040692">
    <property type="entry name" value="UGGT_TRXL_3"/>
</dbReference>
<evidence type="ECO:0000313" key="19">
    <source>
        <dbReference type="Ensembl" id="ENSSCAP00000022170.1"/>
    </source>
</evidence>
<evidence type="ECO:0000259" key="17">
    <source>
        <dbReference type="Pfam" id="PF18403"/>
    </source>
</evidence>
<evidence type="ECO:0000256" key="5">
    <source>
        <dbReference type="ARBA" id="ARBA00022676"/>
    </source>
</evidence>
<keyword evidence="8" id="KW-0256">Endoplasmic reticulum</keyword>
<evidence type="ECO:0000313" key="20">
    <source>
        <dbReference type="Proteomes" id="UP000694409"/>
    </source>
</evidence>
<dbReference type="OMA" id="FQTHQLF"/>
<protein>
    <recommendedName>
        <fullName evidence="12">UDP-glucose ceramide glucosyltransferase-like 1</fullName>
    </recommendedName>
</protein>